<dbReference type="Pfam" id="PF20178">
    <property type="entry name" value="ToxA_N"/>
    <property type="match status" value="1"/>
</dbReference>
<evidence type="ECO:0000256" key="1">
    <source>
        <dbReference type="SAM" id="MobiDB-lite"/>
    </source>
</evidence>
<feature type="region of interest" description="Disordered" evidence="1">
    <location>
        <begin position="1"/>
        <end position="49"/>
    </location>
</feature>
<gene>
    <name evidence="3" type="ORF">KVG91_22610</name>
</gene>
<sequence>MNISDSNLNFIPQPSPAERFAPKLTPKTPPTKPTELPDAPVKPKASPNDPVWRLQYEKWKKDNIGKSNEWKDQNIPEYLKVFREHENAVQAELGIKNFAVSQYVATPDPRETTRAQIKAHYKQYGLDIDPDKTYLVTVAYNKRGNKEPYPGTIVSKISLTDAAIKNIQHTPGHSDLPKTSFNPFQSVPPSVKIVDDLTIGHTSHSGRHGYMRNKDAINTQQYEGIYVDPKPGTNTYDRSNQLSIVSPKSFRKYVWDTNFSKPHIEELKKYWNTHRDTYTTLTKMAFATSAHQQYAEGSLSKEERDMALNVANVATGKSIGALKAGDFQRPYNQDPNLKIKELTFLGKPASGIFYVTNETTKKTLLYMTGNSSPILPFDSPEAMRKWLSNQMTDENKRKQFAQYFKHGDRENKILEAGVDKKLEMEARFAKDREGLLDWPFGGNDIVDPFKAMQARAEQFSYDNTDFDYVTNDDINKTAVLDTLKAVGKALIILGPLAAAFPPVGYAILAFNLGVAATEVGFGIDDQARGRPGGSDRIVYGLFNAAAVATKEVALGAAGGVIKNKFIPSFDPK</sequence>
<name>A0ABS6P4I4_9PSED</name>
<evidence type="ECO:0000313" key="3">
    <source>
        <dbReference type="EMBL" id="MBV4455378.1"/>
    </source>
</evidence>
<dbReference type="RefSeq" id="WP_169376246.1">
    <property type="nucleotide sequence ID" value="NZ_JAHSTY010000002.1"/>
</dbReference>
<dbReference type="InterPro" id="IPR046673">
    <property type="entry name" value="ToxA_N"/>
</dbReference>
<comment type="caution">
    <text evidence="3">The sequence shown here is derived from an EMBL/GenBank/DDBJ whole genome shotgun (WGS) entry which is preliminary data.</text>
</comment>
<dbReference type="EMBL" id="JAHSTY010000002">
    <property type="protein sequence ID" value="MBV4455378.1"/>
    <property type="molecule type" value="Genomic_DNA"/>
</dbReference>
<feature type="compositionally biased region" description="Polar residues" evidence="1">
    <location>
        <begin position="1"/>
        <end position="12"/>
    </location>
</feature>
<evidence type="ECO:0000259" key="2">
    <source>
        <dbReference type="Pfam" id="PF20178"/>
    </source>
</evidence>
<proteinExistence type="predicted"/>
<organism evidence="3 4">
    <name type="scientific">Pseudomonas azadiae</name>
    <dbReference type="NCBI Taxonomy" id="2843612"/>
    <lineage>
        <taxon>Bacteria</taxon>
        <taxon>Pseudomonadati</taxon>
        <taxon>Pseudomonadota</taxon>
        <taxon>Gammaproteobacteria</taxon>
        <taxon>Pseudomonadales</taxon>
        <taxon>Pseudomonadaceae</taxon>
        <taxon>Pseudomonas</taxon>
    </lineage>
</organism>
<keyword evidence="4" id="KW-1185">Reference proteome</keyword>
<accession>A0ABS6P4I4</accession>
<reference evidence="3" key="1">
    <citation type="submission" date="2021-06" db="EMBL/GenBank/DDBJ databases">
        <title>Updating the genus Pseudomonas: Description of 43 new species and partition of the Pseudomonas putida group.</title>
        <authorList>
            <person name="Girard L."/>
            <person name="Lood C."/>
            <person name="Vandamme P."/>
            <person name="Rokni-Zadeh H."/>
            <person name="Van Noort V."/>
            <person name="Hofte M."/>
            <person name="Lavigne R."/>
            <person name="De Mot R."/>
        </authorList>
    </citation>
    <scope>NUCLEOTIDE SEQUENCE</scope>
    <source>
        <strain evidence="3">SWRI103</strain>
    </source>
</reference>
<dbReference type="Proteomes" id="UP001048976">
    <property type="component" value="Unassembled WGS sequence"/>
</dbReference>
<feature type="domain" description="Dermonecrotic toxin N-terminal" evidence="2">
    <location>
        <begin position="220"/>
        <end position="406"/>
    </location>
</feature>
<evidence type="ECO:0000313" key="4">
    <source>
        <dbReference type="Proteomes" id="UP001048976"/>
    </source>
</evidence>
<protein>
    <recommendedName>
        <fullName evidence="2">Dermonecrotic toxin N-terminal domain-containing protein</fullName>
    </recommendedName>
</protein>